<dbReference type="InterPro" id="IPR031052">
    <property type="entry name" value="FHY3/FAR1"/>
</dbReference>
<evidence type="ECO:0000256" key="5">
    <source>
        <dbReference type="PROSITE-ProRule" id="PRU00325"/>
    </source>
</evidence>
<gene>
    <name evidence="9" type="ORF">AQUCO_00901034v1</name>
</gene>
<keyword evidence="6" id="KW-0539">Nucleus</keyword>
<comment type="similarity">
    <text evidence="1 6">Belongs to the FHY3/FAR1 family.</text>
</comment>
<dbReference type="Pfam" id="PF04434">
    <property type="entry name" value="SWIM"/>
    <property type="match status" value="1"/>
</dbReference>
<evidence type="ECO:0000256" key="6">
    <source>
        <dbReference type="RuleBase" id="RU367018"/>
    </source>
</evidence>
<dbReference type="InterPro" id="IPR006564">
    <property type="entry name" value="Znf_PMZ"/>
</dbReference>
<keyword evidence="4 6" id="KW-0862">Zinc</keyword>
<dbReference type="InterPro" id="IPR007527">
    <property type="entry name" value="Znf_SWIM"/>
</dbReference>
<organism evidence="9 10">
    <name type="scientific">Aquilegia coerulea</name>
    <name type="common">Rocky mountain columbine</name>
    <dbReference type="NCBI Taxonomy" id="218851"/>
    <lineage>
        <taxon>Eukaryota</taxon>
        <taxon>Viridiplantae</taxon>
        <taxon>Streptophyta</taxon>
        <taxon>Embryophyta</taxon>
        <taxon>Tracheophyta</taxon>
        <taxon>Spermatophyta</taxon>
        <taxon>Magnoliopsida</taxon>
        <taxon>Ranunculales</taxon>
        <taxon>Ranunculaceae</taxon>
        <taxon>Thalictroideae</taxon>
        <taxon>Aquilegia</taxon>
    </lineage>
</organism>
<evidence type="ECO:0000256" key="4">
    <source>
        <dbReference type="ARBA" id="ARBA00022833"/>
    </source>
</evidence>
<keyword evidence="2 6" id="KW-0479">Metal-binding</keyword>
<dbReference type="PROSITE" id="PS50966">
    <property type="entry name" value="ZF_SWIM"/>
    <property type="match status" value="1"/>
</dbReference>
<dbReference type="GO" id="GO:0008270">
    <property type="term" value="F:zinc ion binding"/>
    <property type="evidence" value="ECO:0007669"/>
    <property type="project" value="UniProtKB-UniRule"/>
</dbReference>
<dbReference type="STRING" id="218851.A0A2G5EGH5"/>
<evidence type="ECO:0000256" key="3">
    <source>
        <dbReference type="ARBA" id="ARBA00022771"/>
    </source>
</evidence>
<dbReference type="OrthoDB" id="1927586at2759"/>
<evidence type="ECO:0000256" key="7">
    <source>
        <dbReference type="SAM" id="MobiDB-lite"/>
    </source>
</evidence>
<accession>A0A2G5EGH5</accession>
<dbReference type="Proteomes" id="UP000230069">
    <property type="component" value="Unassembled WGS sequence"/>
</dbReference>
<comment type="function">
    <text evidence="6">Putative transcription activator involved in regulating light control of development.</text>
</comment>
<keyword evidence="3 5" id="KW-0863">Zinc-finger</keyword>
<dbReference type="InParanoid" id="A0A2G5EGH5"/>
<keyword evidence="10" id="KW-1185">Reference proteome</keyword>
<reference evidence="9 10" key="1">
    <citation type="submission" date="2017-09" db="EMBL/GenBank/DDBJ databases">
        <title>WGS assembly of Aquilegia coerulea Goldsmith.</title>
        <authorList>
            <person name="Hodges S."/>
            <person name="Kramer E."/>
            <person name="Nordborg M."/>
            <person name="Tomkins J."/>
            <person name="Borevitz J."/>
            <person name="Derieg N."/>
            <person name="Yan J."/>
            <person name="Mihaltcheva S."/>
            <person name="Hayes R.D."/>
            <person name="Rokhsar D."/>
        </authorList>
    </citation>
    <scope>NUCLEOTIDE SEQUENCE [LARGE SCALE GENOMIC DNA]</scope>
    <source>
        <strain evidence="10">cv. Goldsmith</strain>
    </source>
</reference>
<sequence>MYTTQRSESINFYFDKYLKKGLPLYEFMKQYERAVLDRREEENKADFDTYYRRPILRVHMEIEKEGAKLYTREIFYEFQEQVFQGLSYRHKKIDENDIKKVYNKEGCEQVARTVEFEPATQSAKCSCLLFEFVGYLCRHVLKIFMVEDVQNIPEKYILKRWTKDVKSGSVMANESENNLVKSGDSVTSRYCRICQEGVNIASKASPYAAVFDVVMEGFARTLRDVEIALKSLSLDSNLVQSENVENDRNGETSVAHVQLNTQKPLLDPPIKKHKGRDPGRNYHGLKKVGKKRRMLARKHQGAEGRNKLLLQKNQLFKKTQTINSGHFKAV</sequence>
<dbReference type="PANTHER" id="PTHR31669">
    <property type="entry name" value="PROTEIN FAR1-RELATED SEQUENCE 10-RELATED"/>
    <property type="match status" value="1"/>
</dbReference>
<evidence type="ECO:0000313" key="9">
    <source>
        <dbReference type="EMBL" id="PIA54858.1"/>
    </source>
</evidence>
<evidence type="ECO:0000256" key="1">
    <source>
        <dbReference type="ARBA" id="ARBA00005889"/>
    </source>
</evidence>
<protein>
    <recommendedName>
        <fullName evidence="6">Protein FAR1-RELATED SEQUENCE</fullName>
    </recommendedName>
</protein>
<dbReference type="GO" id="GO:0006355">
    <property type="term" value="P:regulation of DNA-templated transcription"/>
    <property type="evidence" value="ECO:0007669"/>
    <property type="project" value="UniProtKB-UniRule"/>
</dbReference>
<dbReference type="SMART" id="SM00575">
    <property type="entry name" value="ZnF_PMZ"/>
    <property type="match status" value="1"/>
</dbReference>
<dbReference type="GO" id="GO:0005634">
    <property type="term" value="C:nucleus"/>
    <property type="evidence" value="ECO:0007669"/>
    <property type="project" value="UniProtKB-SubCell"/>
</dbReference>
<evidence type="ECO:0000313" key="10">
    <source>
        <dbReference type="Proteomes" id="UP000230069"/>
    </source>
</evidence>
<evidence type="ECO:0000259" key="8">
    <source>
        <dbReference type="PROSITE" id="PS50966"/>
    </source>
</evidence>
<dbReference type="PANTHER" id="PTHR31669:SF179">
    <property type="entry name" value="PROTEIN FAR1-RELATED SEQUENCE 5"/>
    <property type="match status" value="1"/>
</dbReference>
<feature type="region of interest" description="Disordered" evidence="7">
    <location>
        <begin position="265"/>
        <end position="284"/>
    </location>
</feature>
<name>A0A2G5EGH5_AQUCA</name>
<proteinExistence type="inferred from homology"/>
<feature type="domain" description="SWIM-type" evidence="8">
    <location>
        <begin position="110"/>
        <end position="148"/>
    </location>
</feature>
<dbReference type="EMBL" id="KZ305026">
    <property type="protein sequence ID" value="PIA54858.1"/>
    <property type="molecule type" value="Genomic_DNA"/>
</dbReference>
<evidence type="ECO:0000256" key="2">
    <source>
        <dbReference type="ARBA" id="ARBA00022723"/>
    </source>
</evidence>
<comment type="subcellular location">
    <subcellularLocation>
        <location evidence="6">Nucleus</location>
    </subcellularLocation>
</comment>
<dbReference type="AlphaFoldDB" id="A0A2G5EGH5"/>